<dbReference type="Proteomes" id="UP000326565">
    <property type="component" value="Unassembled WGS sequence"/>
</dbReference>
<sequence length="86" mass="9736">MPDNAAKVVRVKEHFAVKFGNGISLSEAENMRFLSVNSNVPVPKVYAAFVDRKTNKTFIIMEYIQGDTLQNSYQRLRPLKKPSYAG</sequence>
<keyword evidence="2" id="KW-1185">Reference proteome</keyword>
<name>A0A5N5WK01_9EURO</name>
<evidence type="ECO:0000313" key="2">
    <source>
        <dbReference type="Proteomes" id="UP000326565"/>
    </source>
</evidence>
<dbReference type="PANTHER" id="PTHR21310:SF48">
    <property type="entry name" value="AMINOGLYCOSIDE PHOSPHOTRANSFERASE DOMAIN-CONTAINING PROTEIN"/>
    <property type="match status" value="1"/>
</dbReference>
<reference evidence="1 2" key="1">
    <citation type="submission" date="2019-04" db="EMBL/GenBank/DDBJ databases">
        <title>Friends and foes A comparative genomics study of 23 Aspergillus species from section Flavi.</title>
        <authorList>
            <consortium name="DOE Joint Genome Institute"/>
            <person name="Kjaerbolling I."/>
            <person name="Vesth T."/>
            <person name="Frisvad J.C."/>
            <person name="Nybo J.L."/>
            <person name="Theobald S."/>
            <person name="Kildgaard S."/>
            <person name="Isbrandt T."/>
            <person name="Kuo A."/>
            <person name="Sato A."/>
            <person name="Lyhne E.K."/>
            <person name="Kogle M.E."/>
            <person name="Wiebenga A."/>
            <person name="Kun R.S."/>
            <person name="Lubbers R.J."/>
            <person name="Makela M.R."/>
            <person name="Barry K."/>
            <person name="Chovatia M."/>
            <person name="Clum A."/>
            <person name="Daum C."/>
            <person name="Haridas S."/>
            <person name="He G."/>
            <person name="LaButti K."/>
            <person name="Lipzen A."/>
            <person name="Mondo S."/>
            <person name="Riley R."/>
            <person name="Salamov A."/>
            <person name="Simmons B.A."/>
            <person name="Magnuson J.K."/>
            <person name="Henrissat B."/>
            <person name="Mortensen U.H."/>
            <person name="Larsen T.O."/>
            <person name="Devries R.P."/>
            <person name="Grigoriev I.V."/>
            <person name="Machida M."/>
            <person name="Baker S.E."/>
            <person name="Andersen M.R."/>
        </authorList>
    </citation>
    <scope>NUCLEOTIDE SEQUENCE [LARGE SCALE GENOMIC DNA]</scope>
    <source>
        <strain evidence="1 2">CBS 151.66</strain>
    </source>
</reference>
<evidence type="ECO:0008006" key="3">
    <source>
        <dbReference type="Google" id="ProtNLM"/>
    </source>
</evidence>
<dbReference type="OrthoDB" id="4177236at2759"/>
<gene>
    <name evidence="1" type="ORF">BDV29DRAFT_186195</name>
</gene>
<dbReference type="EMBL" id="ML732491">
    <property type="protein sequence ID" value="KAB8067422.1"/>
    <property type="molecule type" value="Genomic_DNA"/>
</dbReference>
<evidence type="ECO:0000313" key="1">
    <source>
        <dbReference type="EMBL" id="KAB8067422.1"/>
    </source>
</evidence>
<proteinExistence type="predicted"/>
<dbReference type="InterPro" id="IPR011009">
    <property type="entry name" value="Kinase-like_dom_sf"/>
</dbReference>
<accession>A0A5N5WK01</accession>
<dbReference type="InterPro" id="IPR051678">
    <property type="entry name" value="AGP_Transferase"/>
</dbReference>
<dbReference type="PANTHER" id="PTHR21310">
    <property type="entry name" value="AMINOGLYCOSIDE PHOSPHOTRANSFERASE-RELATED-RELATED"/>
    <property type="match status" value="1"/>
</dbReference>
<organism evidence="1 2">
    <name type="scientific">Aspergillus leporis</name>
    <dbReference type="NCBI Taxonomy" id="41062"/>
    <lineage>
        <taxon>Eukaryota</taxon>
        <taxon>Fungi</taxon>
        <taxon>Dikarya</taxon>
        <taxon>Ascomycota</taxon>
        <taxon>Pezizomycotina</taxon>
        <taxon>Eurotiomycetes</taxon>
        <taxon>Eurotiomycetidae</taxon>
        <taxon>Eurotiales</taxon>
        <taxon>Aspergillaceae</taxon>
        <taxon>Aspergillus</taxon>
        <taxon>Aspergillus subgen. Circumdati</taxon>
    </lineage>
</organism>
<dbReference type="AlphaFoldDB" id="A0A5N5WK01"/>
<dbReference type="SUPFAM" id="SSF56112">
    <property type="entry name" value="Protein kinase-like (PK-like)"/>
    <property type="match status" value="1"/>
</dbReference>
<protein>
    <recommendedName>
        <fullName evidence="3">Aminoglycoside phosphotransferase domain-containing protein</fullName>
    </recommendedName>
</protein>